<reference evidence="2 3" key="1">
    <citation type="journal article" date="2019" name="Commun. Biol.">
        <title>The bagworm genome reveals a unique fibroin gene that provides high tensile strength.</title>
        <authorList>
            <person name="Kono N."/>
            <person name="Nakamura H."/>
            <person name="Ohtoshi R."/>
            <person name="Tomita M."/>
            <person name="Numata K."/>
            <person name="Arakawa K."/>
        </authorList>
    </citation>
    <scope>NUCLEOTIDE SEQUENCE [LARGE SCALE GENOMIC DNA]</scope>
</reference>
<dbReference type="AlphaFoldDB" id="A0A4C1WBM6"/>
<accession>A0A4C1WBM6</accession>
<comment type="caution">
    <text evidence="2">The sequence shown here is derived from an EMBL/GenBank/DDBJ whole genome shotgun (WGS) entry which is preliminary data.</text>
</comment>
<name>A0A4C1WBM6_EUMVA</name>
<sequence length="108" mass="12183">MVGAGRARKESFLGYAKGNRFLNHERRGRAAPRRPRSTLTSAQLRGNRDERPAKSRSILQSSEEVTDGNVKAQASELNTIHVTTINKLEEEKKNKNVGRLKFLSTVHR</sequence>
<dbReference type="EMBL" id="BGZK01000524">
    <property type="protein sequence ID" value="GBP48453.1"/>
    <property type="molecule type" value="Genomic_DNA"/>
</dbReference>
<gene>
    <name evidence="2" type="ORF">EVAR_32855_1</name>
</gene>
<organism evidence="2 3">
    <name type="scientific">Eumeta variegata</name>
    <name type="common">Bagworm moth</name>
    <name type="synonym">Eumeta japonica</name>
    <dbReference type="NCBI Taxonomy" id="151549"/>
    <lineage>
        <taxon>Eukaryota</taxon>
        <taxon>Metazoa</taxon>
        <taxon>Ecdysozoa</taxon>
        <taxon>Arthropoda</taxon>
        <taxon>Hexapoda</taxon>
        <taxon>Insecta</taxon>
        <taxon>Pterygota</taxon>
        <taxon>Neoptera</taxon>
        <taxon>Endopterygota</taxon>
        <taxon>Lepidoptera</taxon>
        <taxon>Glossata</taxon>
        <taxon>Ditrysia</taxon>
        <taxon>Tineoidea</taxon>
        <taxon>Psychidae</taxon>
        <taxon>Oiketicinae</taxon>
        <taxon>Eumeta</taxon>
    </lineage>
</organism>
<evidence type="ECO:0000313" key="3">
    <source>
        <dbReference type="Proteomes" id="UP000299102"/>
    </source>
</evidence>
<feature type="compositionally biased region" description="Basic residues" evidence="1">
    <location>
        <begin position="26"/>
        <end position="36"/>
    </location>
</feature>
<evidence type="ECO:0000313" key="2">
    <source>
        <dbReference type="EMBL" id="GBP48453.1"/>
    </source>
</evidence>
<protein>
    <submittedName>
        <fullName evidence="2">Uncharacterized protein</fullName>
    </submittedName>
</protein>
<evidence type="ECO:0000256" key="1">
    <source>
        <dbReference type="SAM" id="MobiDB-lite"/>
    </source>
</evidence>
<feature type="region of interest" description="Disordered" evidence="1">
    <location>
        <begin position="23"/>
        <end position="70"/>
    </location>
</feature>
<proteinExistence type="predicted"/>
<dbReference type="Proteomes" id="UP000299102">
    <property type="component" value="Unassembled WGS sequence"/>
</dbReference>
<keyword evidence="3" id="KW-1185">Reference proteome</keyword>